<name>A0A8S9RSW2_BRACR</name>
<evidence type="ECO:0008006" key="5">
    <source>
        <dbReference type="Google" id="ProtNLM"/>
    </source>
</evidence>
<dbReference type="Pfam" id="PF13812">
    <property type="entry name" value="PPR_3"/>
    <property type="match status" value="1"/>
</dbReference>
<dbReference type="Proteomes" id="UP000712600">
    <property type="component" value="Unassembled WGS sequence"/>
</dbReference>
<dbReference type="Gene3D" id="1.25.40.10">
    <property type="entry name" value="Tetratricopeptide repeat domain"/>
    <property type="match status" value="2"/>
</dbReference>
<dbReference type="AlphaFoldDB" id="A0A8S9RSW2"/>
<gene>
    <name evidence="3" type="ORF">F2Q69_00025542</name>
</gene>
<dbReference type="NCBIfam" id="TIGR00756">
    <property type="entry name" value="PPR"/>
    <property type="match status" value="2"/>
</dbReference>
<evidence type="ECO:0000256" key="2">
    <source>
        <dbReference type="PROSITE-ProRule" id="PRU00708"/>
    </source>
</evidence>
<dbReference type="Pfam" id="PF01535">
    <property type="entry name" value="PPR"/>
    <property type="match status" value="3"/>
</dbReference>
<evidence type="ECO:0000313" key="3">
    <source>
        <dbReference type="EMBL" id="KAF3583292.1"/>
    </source>
</evidence>
<dbReference type="PANTHER" id="PTHR46862">
    <property type="entry name" value="OS07G0661900 PROTEIN"/>
    <property type="match status" value="1"/>
</dbReference>
<dbReference type="PROSITE" id="PS51375">
    <property type="entry name" value="PPR"/>
    <property type="match status" value="3"/>
</dbReference>
<sequence length="353" mass="40170">MMGVYSCNAVLNTVFPFVGGGGSQYRLYFSPKTPFSVEESRRRRFSCKCMMAGEVVDKEEKGPRRFNWVGLTEEQEEEEEEAITRIPVKMSKRCQALMKQIICFEKGSSFSEMLGAWVRRMKPIRADWLSLLKELTNLHSPFYIKVAEFALLEDSFEANPRDYTKIIHYYGKLNQIQDAENTLVSMKNRGFLIDQVTLTAMVQSYSKAGFHRLAEETFNDIKLLGEPLDYRSYGSMIMAYIRAGTPEKGEALLREMDSHDICAGREVYKALLRAYSMSGDPQGSKRVFDALQIAGITPDSKLCGLLINAYSVSGQSHNARLAFENMRKAGIKATDNRSFNAFLLSHNKKRRLL</sequence>
<dbReference type="InterPro" id="IPR002885">
    <property type="entry name" value="PPR_rpt"/>
</dbReference>
<reference evidence="3" key="1">
    <citation type="submission" date="2019-12" db="EMBL/GenBank/DDBJ databases">
        <title>Genome sequencing and annotation of Brassica cretica.</title>
        <authorList>
            <person name="Studholme D.J."/>
            <person name="Sarris P."/>
        </authorList>
    </citation>
    <scope>NUCLEOTIDE SEQUENCE</scope>
    <source>
        <strain evidence="3">PFS-109/04</strain>
        <tissue evidence="3">Leaf</tissue>
    </source>
</reference>
<dbReference type="InterPro" id="IPR011990">
    <property type="entry name" value="TPR-like_helical_dom_sf"/>
</dbReference>
<organism evidence="3 4">
    <name type="scientific">Brassica cretica</name>
    <name type="common">Mustard</name>
    <dbReference type="NCBI Taxonomy" id="69181"/>
    <lineage>
        <taxon>Eukaryota</taxon>
        <taxon>Viridiplantae</taxon>
        <taxon>Streptophyta</taxon>
        <taxon>Embryophyta</taxon>
        <taxon>Tracheophyta</taxon>
        <taxon>Spermatophyta</taxon>
        <taxon>Magnoliopsida</taxon>
        <taxon>eudicotyledons</taxon>
        <taxon>Gunneridae</taxon>
        <taxon>Pentapetalae</taxon>
        <taxon>rosids</taxon>
        <taxon>malvids</taxon>
        <taxon>Brassicales</taxon>
        <taxon>Brassicaceae</taxon>
        <taxon>Brassiceae</taxon>
        <taxon>Brassica</taxon>
    </lineage>
</organism>
<comment type="caution">
    <text evidence="3">The sequence shown here is derived from an EMBL/GenBank/DDBJ whole genome shotgun (WGS) entry which is preliminary data.</text>
</comment>
<proteinExistence type="predicted"/>
<accession>A0A8S9RSW2</accession>
<feature type="repeat" description="PPR" evidence="2">
    <location>
        <begin position="299"/>
        <end position="333"/>
    </location>
</feature>
<dbReference type="PANTHER" id="PTHR46862:SF3">
    <property type="entry name" value="OS07G0661900 PROTEIN"/>
    <property type="match status" value="1"/>
</dbReference>
<evidence type="ECO:0000313" key="4">
    <source>
        <dbReference type="Proteomes" id="UP000712600"/>
    </source>
</evidence>
<dbReference type="EMBL" id="QGKX02000088">
    <property type="protein sequence ID" value="KAF3583292.1"/>
    <property type="molecule type" value="Genomic_DNA"/>
</dbReference>
<feature type="repeat" description="PPR" evidence="2">
    <location>
        <begin position="264"/>
        <end position="298"/>
    </location>
</feature>
<feature type="repeat" description="PPR" evidence="2">
    <location>
        <begin position="229"/>
        <end position="263"/>
    </location>
</feature>
<protein>
    <recommendedName>
        <fullName evidence="5">Pentacotripeptide-repeat region of PRORP domain-containing protein</fullName>
    </recommendedName>
</protein>
<keyword evidence="1" id="KW-0677">Repeat</keyword>
<evidence type="ECO:0000256" key="1">
    <source>
        <dbReference type="ARBA" id="ARBA00022737"/>
    </source>
</evidence>